<evidence type="ECO:0000256" key="4">
    <source>
        <dbReference type="ARBA" id="ARBA00022475"/>
    </source>
</evidence>
<feature type="transmembrane region" description="Helical" evidence="8">
    <location>
        <begin position="309"/>
        <end position="331"/>
    </location>
</feature>
<dbReference type="KEGG" id="pgin:FRZ67_03725"/>
<dbReference type="AlphaFoldDB" id="A0A5B8V4X6"/>
<feature type="transmembrane region" description="Helical" evidence="8">
    <location>
        <begin position="251"/>
        <end position="271"/>
    </location>
</feature>
<evidence type="ECO:0000313" key="10">
    <source>
        <dbReference type="EMBL" id="QEC66444.1"/>
    </source>
</evidence>
<evidence type="ECO:0000256" key="3">
    <source>
        <dbReference type="ARBA" id="ARBA00022448"/>
    </source>
</evidence>
<keyword evidence="6 8" id="KW-1133">Transmembrane helix</keyword>
<dbReference type="PANTHER" id="PTHR23502:SF132">
    <property type="entry name" value="POLYAMINE TRANSPORTER 2-RELATED"/>
    <property type="match status" value="1"/>
</dbReference>
<feature type="transmembrane region" description="Helical" evidence="8">
    <location>
        <begin position="7"/>
        <end position="28"/>
    </location>
</feature>
<keyword evidence="5 8" id="KW-0812">Transmembrane</keyword>
<organism evidence="10 11">
    <name type="scientific">Panacibacter ginsenosidivorans</name>
    <dbReference type="NCBI Taxonomy" id="1813871"/>
    <lineage>
        <taxon>Bacteria</taxon>
        <taxon>Pseudomonadati</taxon>
        <taxon>Bacteroidota</taxon>
        <taxon>Chitinophagia</taxon>
        <taxon>Chitinophagales</taxon>
        <taxon>Chitinophagaceae</taxon>
        <taxon>Panacibacter</taxon>
    </lineage>
</organism>
<dbReference type="NCBIfam" id="TIGR00710">
    <property type="entry name" value="efflux_Bcr_CflA"/>
    <property type="match status" value="1"/>
</dbReference>
<name>A0A5B8V4X6_9BACT</name>
<keyword evidence="11" id="KW-1185">Reference proteome</keyword>
<keyword evidence="4" id="KW-1003">Cell membrane</keyword>
<protein>
    <submittedName>
        <fullName evidence="10">Multidrug effflux MFS transporter</fullName>
    </submittedName>
</protein>
<evidence type="ECO:0000256" key="1">
    <source>
        <dbReference type="ARBA" id="ARBA00004651"/>
    </source>
</evidence>
<feature type="transmembrane region" description="Helical" evidence="8">
    <location>
        <begin position="343"/>
        <end position="363"/>
    </location>
</feature>
<feature type="transmembrane region" description="Helical" evidence="8">
    <location>
        <begin position="369"/>
        <end position="389"/>
    </location>
</feature>
<dbReference type="Gene3D" id="1.20.1720.10">
    <property type="entry name" value="Multidrug resistance protein D"/>
    <property type="match status" value="1"/>
</dbReference>
<feature type="transmembrane region" description="Helical" evidence="8">
    <location>
        <begin position="161"/>
        <end position="183"/>
    </location>
</feature>
<dbReference type="InterPro" id="IPR004812">
    <property type="entry name" value="Efflux_drug-R_Bcr/CmlA"/>
</dbReference>
<feature type="transmembrane region" description="Helical" evidence="8">
    <location>
        <begin position="40"/>
        <end position="63"/>
    </location>
</feature>
<evidence type="ECO:0000256" key="6">
    <source>
        <dbReference type="ARBA" id="ARBA00022989"/>
    </source>
</evidence>
<dbReference type="Pfam" id="PF07690">
    <property type="entry name" value="MFS_1"/>
    <property type="match status" value="1"/>
</dbReference>
<accession>A0A5B8V4X6</accession>
<dbReference type="SUPFAM" id="SSF103473">
    <property type="entry name" value="MFS general substrate transporter"/>
    <property type="match status" value="1"/>
</dbReference>
<evidence type="ECO:0000256" key="5">
    <source>
        <dbReference type="ARBA" id="ARBA00022692"/>
    </source>
</evidence>
<comment type="subcellular location">
    <subcellularLocation>
        <location evidence="1">Cell membrane</location>
        <topology evidence="1">Multi-pass membrane protein</topology>
    </subcellularLocation>
</comment>
<evidence type="ECO:0000259" key="9">
    <source>
        <dbReference type="PROSITE" id="PS50850"/>
    </source>
</evidence>
<keyword evidence="7 8" id="KW-0472">Membrane</keyword>
<evidence type="ECO:0000256" key="8">
    <source>
        <dbReference type="SAM" id="Phobius"/>
    </source>
</evidence>
<dbReference type="CDD" id="cd17320">
    <property type="entry name" value="MFS_MdfA_MDR_like"/>
    <property type="match status" value="1"/>
</dbReference>
<dbReference type="EMBL" id="CP042435">
    <property type="protein sequence ID" value="QEC66444.1"/>
    <property type="molecule type" value="Genomic_DNA"/>
</dbReference>
<feature type="transmembrane region" description="Helical" evidence="8">
    <location>
        <begin position="75"/>
        <end position="94"/>
    </location>
</feature>
<dbReference type="RefSeq" id="WP_147188244.1">
    <property type="nucleotide sequence ID" value="NZ_CP042435.1"/>
</dbReference>
<dbReference type="PANTHER" id="PTHR23502">
    <property type="entry name" value="MAJOR FACILITATOR SUPERFAMILY"/>
    <property type="match status" value="1"/>
</dbReference>
<dbReference type="GO" id="GO:1990961">
    <property type="term" value="P:xenobiotic detoxification by transmembrane export across the plasma membrane"/>
    <property type="evidence" value="ECO:0007669"/>
    <property type="project" value="InterPro"/>
</dbReference>
<reference evidence="10 11" key="1">
    <citation type="journal article" date="2016" name="Int. J. Syst. Evol. Microbiol.">
        <title>Panacibacter ginsenosidivorans gen. nov., sp. nov., with ginsenoside converting activity isolated from soil of a ginseng field.</title>
        <authorList>
            <person name="Siddiqi M.Z."/>
            <person name="Muhammad Shafi S."/>
            <person name="Choi K.D."/>
            <person name="Im W.T."/>
        </authorList>
    </citation>
    <scope>NUCLEOTIDE SEQUENCE [LARGE SCALE GENOMIC DNA]</scope>
    <source>
        <strain evidence="10 11">Gsoil1550</strain>
    </source>
</reference>
<proteinExistence type="inferred from homology"/>
<sequence length="413" mass="44453">MKPTNRFLLVFILGLLSAIGPFSIDMYLPGFPDIAKDLNTTVATISLSLSSFFIGISVGQLIYGPLLDRFGRKTPLYVGLISYVITSAGCAMAASSHQLIILRFLQALGSCAGMVASRAMVRDLFPVNKTAKVFSQLMLVIGVSPIIAPTAGGYLTAAFGWHSIFIVLTIMVALILVGVHFYLPESRKADKNVSLKPTLIFKNYVNVLKEPQFITYAFTGALASAGLYAYISGSPFVCMQLFHASEKLYGWIFAIIASGLIACSQVNSFLLKEKKSEQIIKRALLFQSITAILLFVCTSFGLLNLFGTVAFIFVFLCCQGFIFPNSSALSLAPFTKNAGSASAMLGTIQMSIGALSSAMVSFLSNNTALPMTGVMAICATGAFSILLIGHTIIRYKAKQEDVNEETAEMISNL</sequence>
<evidence type="ECO:0000256" key="2">
    <source>
        <dbReference type="ARBA" id="ARBA00006236"/>
    </source>
</evidence>
<dbReference type="InterPro" id="IPR020846">
    <property type="entry name" value="MFS_dom"/>
</dbReference>
<dbReference type="FunFam" id="1.20.1720.10:FF:000005">
    <property type="entry name" value="Bcr/CflA family efflux transporter"/>
    <property type="match status" value="1"/>
</dbReference>
<evidence type="ECO:0000256" key="7">
    <source>
        <dbReference type="ARBA" id="ARBA00023136"/>
    </source>
</evidence>
<evidence type="ECO:0000313" key="11">
    <source>
        <dbReference type="Proteomes" id="UP000321533"/>
    </source>
</evidence>
<dbReference type="GO" id="GO:0005886">
    <property type="term" value="C:plasma membrane"/>
    <property type="evidence" value="ECO:0007669"/>
    <property type="project" value="UniProtKB-SubCell"/>
</dbReference>
<feature type="transmembrane region" description="Helical" evidence="8">
    <location>
        <begin position="100"/>
        <end position="121"/>
    </location>
</feature>
<keyword evidence="3" id="KW-0813">Transport</keyword>
<dbReference type="OrthoDB" id="9800416at2"/>
<dbReference type="InterPro" id="IPR036259">
    <property type="entry name" value="MFS_trans_sf"/>
</dbReference>
<dbReference type="GO" id="GO:0042910">
    <property type="term" value="F:xenobiotic transmembrane transporter activity"/>
    <property type="evidence" value="ECO:0007669"/>
    <property type="project" value="InterPro"/>
</dbReference>
<gene>
    <name evidence="10" type="ORF">FRZ67_03725</name>
</gene>
<feature type="transmembrane region" description="Helical" evidence="8">
    <location>
        <begin position="213"/>
        <end position="231"/>
    </location>
</feature>
<feature type="domain" description="Major facilitator superfamily (MFS) profile" evidence="9">
    <location>
        <begin position="6"/>
        <end position="396"/>
    </location>
</feature>
<dbReference type="InterPro" id="IPR011701">
    <property type="entry name" value="MFS"/>
</dbReference>
<dbReference type="PROSITE" id="PS50850">
    <property type="entry name" value="MFS"/>
    <property type="match status" value="1"/>
</dbReference>
<feature type="transmembrane region" description="Helical" evidence="8">
    <location>
        <begin position="133"/>
        <end position="155"/>
    </location>
</feature>
<feature type="transmembrane region" description="Helical" evidence="8">
    <location>
        <begin position="283"/>
        <end position="303"/>
    </location>
</feature>
<dbReference type="Proteomes" id="UP000321533">
    <property type="component" value="Chromosome"/>
</dbReference>
<comment type="similarity">
    <text evidence="2">Belongs to the major facilitator superfamily. Bcr/CmlA family.</text>
</comment>